<proteinExistence type="predicted"/>
<name>A0ACB9AYY3_ARCLA</name>
<accession>A0ACB9AYY3</accession>
<dbReference type="EMBL" id="CM042053">
    <property type="protein sequence ID" value="KAI3714864.1"/>
    <property type="molecule type" value="Genomic_DNA"/>
</dbReference>
<evidence type="ECO:0000313" key="1">
    <source>
        <dbReference type="EMBL" id="KAI3714864.1"/>
    </source>
</evidence>
<comment type="caution">
    <text evidence="1">The sequence shown here is derived from an EMBL/GenBank/DDBJ whole genome shotgun (WGS) entry which is preliminary data.</text>
</comment>
<reference evidence="2" key="1">
    <citation type="journal article" date="2022" name="Mol. Ecol. Resour.">
        <title>The genomes of chicory, endive, great burdock and yacon provide insights into Asteraceae palaeo-polyploidization history and plant inulin production.</title>
        <authorList>
            <person name="Fan W."/>
            <person name="Wang S."/>
            <person name="Wang H."/>
            <person name="Wang A."/>
            <person name="Jiang F."/>
            <person name="Liu H."/>
            <person name="Zhao H."/>
            <person name="Xu D."/>
            <person name="Zhang Y."/>
        </authorList>
    </citation>
    <scope>NUCLEOTIDE SEQUENCE [LARGE SCALE GENOMIC DNA]</scope>
    <source>
        <strain evidence="2">cv. Niubang</strain>
    </source>
</reference>
<evidence type="ECO:0000313" key="2">
    <source>
        <dbReference type="Proteomes" id="UP001055879"/>
    </source>
</evidence>
<reference evidence="1 2" key="2">
    <citation type="journal article" date="2022" name="Mol. Ecol. Resour.">
        <title>The genomes of chicory, endive, great burdock and yacon provide insights into Asteraceae paleo-polyploidization history and plant inulin production.</title>
        <authorList>
            <person name="Fan W."/>
            <person name="Wang S."/>
            <person name="Wang H."/>
            <person name="Wang A."/>
            <person name="Jiang F."/>
            <person name="Liu H."/>
            <person name="Zhao H."/>
            <person name="Xu D."/>
            <person name="Zhang Y."/>
        </authorList>
    </citation>
    <scope>NUCLEOTIDE SEQUENCE [LARGE SCALE GENOMIC DNA]</scope>
    <source>
        <strain evidence="2">cv. Niubang</strain>
    </source>
</reference>
<organism evidence="1 2">
    <name type="scientific">Arctium lappa</name>
    <name type="common">Greater burdock</name>
    <name type="synonym">Lappa major</name>
    <dbReference type="NCBI Taxonomy" id="4217"/>
    <lineage>
        <taxon>Eukaryota</taxon>
        <taxon>Viridiplantae</taxon>
        <taxon>Streptophyta</taxon>
        <taxon>Embryophyta</taxon>
        <taxon>Tracheophyta</taxon>
        <taxon>Spermatophyta</taxon>
        <taxon>Magnoliopsida</taxon>
        <taxon>eudicotyledons</taxon>
        <taxon>Gunneridae</taxon>
        <taxon>Pentapetalae</taxon>
        <taxon>asterids</taxon>
        <taxon>campanulids</taxon>
        <taxon>Asterales</taxon>
        <taxon>Asteraceae</taxon>
        <taxon>Carduoideae</taxon>
        <taxon>Cardueae</taxon>
        <taxon>Arctiinae</taxon>
        <taxon>Arctium</taxon>
    </lineage>
</organism>
<dbReference type="Proteomes" id="UP001055879">
    <property type="component" value="Linkage Group LG07"/>
</dbReference>
<gene>
    <name evidence="1" type="ORF">L6452_21824</name>
</gene>
<protein>
    <submittedName>
        <fullName evidence="1">Uncharacterized protein</fullName>
    </submittedName>
</protein>
<sequence length="82" mass="10103">MIKNFRSSELENPRLLEFTQTAQSWKLKLRSQIANQLQIEFSDYELKCENQTRRLLQLNNHRLNKLKFCRKHGLQTRKWHEF</sequence>
<keyword evidence="2" id="KW-1185">Reference proteome</keyword>